<keyword evidence="8" id="KW-0997">Cell inner membrane</keyword>
<keyword evidence="4 8" id="KW-0812">Transmembrane</keyword>
<evidence type="ECO:0000256" key="7">
    <source>
        <dbReference type="ARBA" id="ARBA00023306"/>
    </source>
</evidence>
<comment type="subunit">
    <text evidence="8">Part of a complex composed of FtsB, FtsL and FtsQ.</text>
</comment>
<organism evidence="11 12">
    <name type="scientific">Piscinibacter sakaiensis</name>
    <name type="common">Ideonella sakaiensis</name>
    <dbReference type="NCBI Taxonomy" id="1547922"/>
    <lineage>
        <taxon>Bacteria</taxon>
        <taxon>Pseudomonadati</taxon>
        <taxon>Pseudomonadota</taxon>
        <taxon>Betaproteobacteria</taxon>
        <taxon>Burkholderiales</taxon>
        <taxon>Sphaerotilaceae</taxon>
        <taxon>Piscinibacter</taxon>
    </lineage>
</organism>
<evidence type="ECO:0000313" key="12">
    <source>
        <dbReference type="Proteomes" id="UP000037660"/>
    </source>
</evidence>
<evidence type="ECO:0000256" key="10">
    <source>
        <dbReference type="SAM" id="Coils"/>
    </source>
</evidence>
<evidence type="ECO:0000256" key="1">
    <source>
        <dbReference type="ARBA" id="ARBA00004401"/>
    </source>
</evidence>
<dbReference type="InterPro" id="IPR011922">
    <property type="entry name" value="Cell_div_FtsL"/>
</dbReference>
<comment type="caution">
    <text evidence="11">The sequence shown here is derived from an EMBL/GenBank/DDBJ whole genome shotgun (WGS) entry which is preliminary data.</text>
</comment>
<dbReference type="PANTHER" id="PTHR37479:SF1">
    <property type="entry name" value="CELL DIVISION PROTEIN FTSL"/>
    <property type="match status" value="1"/>
</dbReference>
<dbReference type="HAMAP" id="MF_00910">
    <property type="entry name" value="FtsL"/>
    <property type="match status" value="1"/>
</dbReference>
<feature type="coiled-coil region" evidence="10">
    <location>
        <begin position="21"/>
        <end position="48"/>
    </location>
</feature>
<accession>A0A0K8P378</accession>
<name>A0A0K8P378_PISS1</name>
<comment type="subcellular location">
    <subcellularLocation>
        <location evidence="8">Cell inner membrane</location>
        <topology evidence="8">Single-pass type II membrane protein</topology>
    </subcellularLocation>
    <subcellularLocation>
        <location evidence="1">Cell membrane</location>
        <topology evidence="1">Single-pass type II membrane protein</topology>
    </subcellularLocation>
    <text evidence="8">Localizes to the division septum where it forms a ring structure.</text>
</comment>
<keyword evidence="12" id="KW-1185">Reference proteome</keyword>
<evidence type="ECO:0000256" key="6">
    <source>
        <dbReference type="ARBA" id="ARBA00023136"/>
    </source>
</evidence>
<dbReference type="Proteomes" id="UP000037660">
    <property type="component" value="Unassembled WGS sequence"/>
</dbReference>
<reference evidence="12" key="1">
    <citation type="submission" date="2015-07" db="EMBL/GenBank/DDBJ databases">
        <title>Discovery of a poly(ethylene terephthalate assimilation.</title>
        <authorList>
            <person name="Yoshida S."/>
            <person name="Hiraga K."/>
            <person name="Takehana T."/>
            <person name="Taniguchi I."/>
            <person name="Yamaji H."/>
            <person name="Maeda Y."/>
            <person name="Toyohara K."/>
            <person name="Miyamoto K."/>
            <person name="Kimura Y."/>
            <person name="Oda K."/>
        </authorList>
    </citation>
    <scope>NUCLEOTIDE SEQUENCE [LARGE SCALE GENOMIC DNA]</scope>
    <source>
        <strain evidence="12">NBRC 110686 / TISTR 2288 / 201-F6</strain>
    </source>
</reference>
<keyword evidence="5 8" id="KW-1133">Transmembrane helix</keyword>
<dbReference type="GO" id="GO:0005886">
    <property type="term" value="C:plasma membrane"/>
    <property type="evidence" value="ECO:0007669"/>
    <property type="project" value="UniProtKB-SubCell"/>
</dbReference>
<evidence type="ECO:0000313" key="11">
    <source>
        <dbReference type="EMBL" id="GAP37096.1"/>
    </source>
</evidence>
<dbReference type="NCBIfam" id="TIGR02209">
    <property type="entry name" value="ftsL_broad"/>
    <property type="match status" value="1"/>
</dbReference>
<sequence length="103" mass="11302">MVLLAALLASALYLVRQSYDARRLFTELDRAQSAARQLETEYERLKAERQAQATPLRVEKTAREKLQMRTATPAVTQYVEWAAPASAAALLAPAASAAPEGTR</sequence>
<dbReference type="STRING" id="1547922.ISF6_2951"/>
<dbReference type="GO" id="GO:0032153">
    <property type="term" value="C:cell division site"/>
    <property type="evidence" value="ECO:0007669"/>
    <property type="project" value="UniProtKB-UniRule"/>
</dbReference>
<evidence type="ECO:0000256" key="4">
    <source>
        <dbReference type="ARBA" id="ARBA00022692"/>
    </source>
</evidence>
<dbReference type="Pfam" id="PF04999">
    <property type="entry name" value="FtsL"/>
    <property type="match status" value="1"/>
</dbReference>
<comment type="similarity">
    <text evidence="8">Belongs to the FtsL family.</text>
</comment>
<evidence type="ECO:0000256" key="9">
    <source>
        <dbReference type="NCBIfam" id="TIGR02209"/>
    </source>
</evidence>
<comment type="function">
    <text evidence="8">Essential cell division protein. May link together the upstream cell division proteins, which are predominantly cytoplasmic, with the downstream cell division proteins, which are predominantly periplasmic.</text>
</comment>
<dbReference type="PANTHER" id="PTHR37479">
    <property type="entry name" value="CELL DIVISION PROTEIN FTSL"/>
    <property type="match status" value="1"/>
</dbReference>
<evidence type="ECO:0000256" key="5">
    <source>
        <dbReference type="ARBA" id="ARBA00022989"/>
    </source>
</evidence>
<dbReference type="GO" id="GO:0043093">
    <property type="term" value="P:FtsZ-dependent cytokinesis"/>
    <property type="evidence" value="ECO:0007669"/>
    <property type="project" value="UniProtKB-UniRule"/>
</dbReference>
<dbReference type="AlphaFoldDB" id="A0A0K8P378"/>
<keyword evidence="7 8" id="KW-0131">Cell cycle</keyword>
<reference evidence="11 12" key="2">
    <citation type="journal article" date="2016" name="Science">
        <title>A bacterium that degrades and assimilates poly(ethylene terephthalate).</title>
        <authorList>
            <person name="Yoshida S."/>
            <person name="Hiraga K."/>
            <person name="Takehana T."/>
            <person name="Taniguchi I."/>
            <person name="Yamaji H."/>
            <person name="Maeda Y."/>
            <person name="Toyohara K."/>
            <person name="Miyamoto K."/>
            <person name="Kimura Y."/>
            <person name="Oda K."/>
        </authorList>
    </citation>
    <scope>NUCLEOTIDE SEQUENCE [LARGE SCALE GENOMIC DNA]</scope>
    <source>
        <strain evidence="12">NBRC 110686 / TISTR 2288 / 201-F6</strain>
    </source>
</reference>
<gene>
    <name evidence="8" type="primary">ftsL</name>
    <name evidence="11" type="ORF">ISF6_2951</name>
</gene>
<dbReference type="EMBL" id="BBYR01000042">
    <property type="protein sequence ID" value="GAP37096.1"/>
    <property type="molecule type" value="Genomic_DNA"/>
</dbReference>
<keyword evidence="2 8" id="KW-1003">Cell membrane</keyword>
<protein>
    <recommendedName>
        <fullName evidence="8 9">Cell division protein FtsL</fullName>
    </recommendedName>
</protein>
<keyword evidence="6 8" id="KW-0472">Membrane</keyword>
<evidence type="ECO:0000256" key="8">
    <source>
        <dbReference type="HAMAP-Rule" id="MF_00910"/>
    </source>
</evidence>
<keyword evidence="3 8" id="KW-0132">Cell division</keyword>
<evidence type="ECO:0000256" key="2">
    <source>
        <dbReference type="ARBA" id="ARBA00022475"/>
    </source>
</evidence>
<proteinExistence type="inferred from homology"/>
<evidence type="ECO:0000256" key="3">
    <source>
        <dbReference type="ARBA" id="ARBA00022618"/>
    </source>
</evidence>
<keyword evidence="10" id="KW-0175">Coiled coil</keyword>